<comment type="caution">
    <text evidence="1">The sequence shown here is derived from an EMBL/GenBank/DDBJ whole genome shotgun (WGS) entry which is preliminary data.</text>
</comment>
<evidence type="ECO:0000313" key="1">
    <source>
        <dbReference type="EMBL" id="GID48753.1"/>
    </source>
</evidence>
<accession>A0ABQ3WRE3</accession>
<name>A0ABQ3WRE3_9ACTN</name>
<organism evidence="1">
    <name type="scientific">Actinoplanes campanulatus</name>
    <dbReference type="NCBI Taxonomy" id="113559"/>
    <lineage>
        <taxon>Bacteria</taxon>
        <taxon>Bacillati</taxon>
        <taxon>Actinomycetota</taxon>
        <taxon>Actinomycetes</taxon>
        <taxon>Micromonosporales</taxon>
        <taxon>Micromonosporaceae</taxon>
        <taxon>Actinoplanes</taxon>
    </lineage>
</organism>
<protein>
    <submittedName>
        <fullName evidence="1">Uncharacterized protein</fullName>
    </submittedName>
</protein>
<proteinExistence type="predicted"/>
<gene>
    <name evidence="1" type="ORF">Aca07nite_60280</name>
</gene>
<dbReference type="EMBL" id="BOMF01000107">
    <property type="protein sequence ID" value="GID48753.1"/>
    <property type="molecule type" value="Genomic_DNA"/>
</dbReference>
<sequence>MTALNRMQLPSSIGTQFAAGRVAPGAAPGEAYPAVPEMAPNSVAADKIAIIPFMIRSPR</sequence>
<reference evidence="1" key="1">
    <citation type="submission" date="2021-01" db="EMBL/GenBank/DDBJ databases">
        <title>Whole genome shotgun sequence of Actinoplanes capillaceus NBRC 16408.</title>
        <authorList>
            <person name="Komaki H."/>
            <person name="Tamura T."/>
        </authorList>
    </citation>
    <scope>NUCLEOTIDE SEQUENCE [LARGE SCALE GENOMIC DNA]</scope>
    <source>
        <strain evidence="1">NBRC 16408</strain>
    </source>
</reference>